<sequence>MDCDSGSRPQRTRNVVHVLRFLQLLVYMSCPLNLLNPCPHHQPIPRQMNQKVMFAPSLCFTYSCMAR</sequence>
<dbReference type="Proteomes" id="UP000670092">
    <property type="component" value="Unassembled WGS sequence"/>
</dbReference>
<name>A0A8H7Z1Y3_AJECA</name>
<protein>
    <submittedName>
        <fullName evidence="2">Uncharacterized protein</fullName>
    </submittedName>
</protein>
<evidence type="ECO:0000256" key="1">
    <source>
        <dbReference type="SAM" id="SignalP"/>
    </source>
</evidence>
<feature type="chain" id="PRO_5034620762" evidence="1">
    <location>
        <begin position="32"/>
        <end position="67"/>
    </location>
</feature>
<keyword evidence="1" id="KW-0732">Signal</keyword>
<feature type="signal peptide" evidence="1">
    <location>
        <begin position="1"/>
        <end position="31"/>
    </location>
</feature>
<gene>
    <name evidence="2" type="ORF">I7I52_10038</name>
</gene>
<dbReference type="EMBL" id="JAEVHI010000002">
    <property type="protein sequence ID" value="KAG5299653.1"/>
    <property type="molecule type" value="Genomic_DNA"/>
</dbReference>
<proteinExistence type="predicted"/>
<comment type="caution">
    <text evidence="2">The sequence shown here is derived from an EMBL/GenBank/DDBJ whole genome shotgun (WGS) entry which is preliminary data.</text>
</comment>
<organism evidence="2 3">
    <name type="scientific">Ajellomyces capsulatus</name>
    <name type="common">Darling's disease fungus</name>
    <name type="synonym">Histoplasma capsulatum</name>
    <dbReference type="NCBI Taxonomy" id="5037"/>
    <lineage>
        <taxon>Eukaryota</taxon>
        <taxon>Fungi</taxon>
        <taxon>Dikarya</taxon>
        <taxon>Ascomycota</taxon>
        <taxon>Pezizomycotina</taxon>
        <taxon>Eurotiomycetes</taxon>
        <taxon>Eurotiomycetidae</taxon>
        <taxon>Onygenales</taxon>
        <taxon>Ajellomycetaceae</taxon>
        <taxon>Histoplasma</taxon>
    </lineage>
</organism>
<dbReference type="AlphaFoldDB" id="A0A8H7Z1Y3"/>
<dbReference type="VEuPathDB" id="FungiDB:I7I52_10038"/>
<evidence type="ECO:0000313" key="3">
    <source>
        <dbReference type="Proteomes" id="UP000670092"/>
    </source>
</evidence>
<evidence type="ECO:0000313" key="2">
    <source>
        <dbReference type="EMBL" id="KAG5299653.1"/>
    </source>
</evidence>
<accession>A0A8H7Z1Y3</accession>
<reference evidence="2 3" key="1">
    <citation type="submission" date="2021-01" db="EMBL/GenBank/DDBJ databases">
        <title>Chromosome-level genome assembly of a human fungal pathogen reveals clustering of transcriptionally co-regulated genes.</title>
        <authorList>
            <person name="Voorhies M."/>
            <person name="Cohen S."/>
            <person name="Shea T.P."/>
            <person name="Petrus S."/>
            <person name="Munoz J.F."/>
            <person name="Poplawski S."/>
            <person name="Goldman W.E."/>
            <person name="Michael T."/>
            <person name="Cuomo C.A."/>
            <person name="Sil A."/>
            <person name="Beyhan S."/>
        </authorList>
    </citation>
    <scope>NUCLEOTIDE SEQUENCE [LARGE SCALE GENOMIC DNA]</scope>
    <source>
        <strain evidence="2 3">G184AR</strain>
    </source>
</reference>